<dbReference type="GO" id="GO:0003712">
    <property type="term" value="F:transcription coregulator activity"/>
    <property type="evidence" value="ECO:0007669"/>
    <property type="project" value="TreeGrafter"/>
</dbReference>
<evidence type="ECO:0000256" key="9">
    <source>
        <dbReference type="PROSITE-ProRule" id="PRU00649"/>
    </source>
</evidence>
<dbReference type="GO" id="GO:0010628">
    <property type="term" value="P:positive regulation of gene expression"/>
    <property type="evidence" value="ECO:0007669"/>
    <property type="project" value="TreeGrafter"/>
</dbReference>
<reference evidence="12" key="1">
    <citation type="journal article" date="2023" name="bioRxiv">
        <title>Scaffold-level genome assemblies of two parasitoid biocontrol wasps reveal the parthenogenesis mechanism and an associated novel virus.</title>
        <authorList>
            <person name="Inwood S."/>
            <person name="Skelly J."/>
            <person name="Guhlin J."/>
            <person name="Harrop T."/>
            <person name="Goldson S."/>
            <person name="Dearden P."/>
        </authorList>
    </citation>
    <scope>NUCLEOTIDE SEQUENCE</scope>
    <source>
        <strain evidence="12">Irish</strain>
        <tissue evidence="12">Whole body</tissue>
    </source>
</reference>
<evidence type="ECO:0000259" key="11">
    <source>
        <dbReference type="PROSITE" id="PS51319"/>
    </source>
</evidence>
<accession>A0AA39KTN0</accession>
<feature type="region of interest" description="Disordered" evidence="10">
    <location>
        <begin position="192"/>
        <end position="319"/>
    </location>
</feature>
<comment type="caution">
    <text evidence="12">The sequence shown here is derived from an EMBL/GenBank/DDBJ whole genome shotgun (WGS) entry which is preliminary data.</text>
</comment>
<feature type="compositionally biased region" description="Low complexity" evidence="10">
    <location>
        <begin position="225"/>
        <end position="241"/>
    </location>
</feature>
<feature type="region of interest" description="Disordered" evidence="10">
    <location>
        <begin position="85"/>
        <end position="127"/>
    </location>
</feature>
<dbReference type="InterPro" id="IPR042376">
    <property type="entry name" value="MED26"/>
</dbReference>
<comment type="subcellular location">
    <subcellularLocation>
        <location evidence="1 9">Nucleus</location>
    </subcellularLocation>
</comment>
<dbReference type="EMBL" id="JAQQBS010000002">
    <property type="protein sequence ID" value="KAK0173201.1"/>
    <property type="molecule type" value="Genomic_DNA"/>
</dbReference>
<evidence type="ECO:0000256" key="4">
    <source>
        <dbReference type="ARBA" id="ARBA00023015"/>
    </source>
</evidence>
<feature type="region of interest" description="Disordered" evidence="10">
    <location>
        <begin position="383"/>
        <end position="438"/>
    </location>
</feature>
<evidence type="ECO:0000256" key="1">
    <source>
        <dbReference type="ARBA" id="ARBA00004123"/>
    </source>
</evidence>
<feature type="compositionally biased region" description="Basic and acidic residues" evidence="10">
    <location>
        <begin position="281"/>
        <end position="299"/>
    </location>
</feature>
<evidence type="ECO:0000313" key="13">
    <source>
        <dbReference type="Proteomes" id="UP001168990"/>
    </source>
</evidence>
<dbReference type="Proteomes" id="UP001168990">
    <property type="component" value="Unassembled WGS sequence"/>
</dbReference>
<feature type="compositionally biased region" description="Polar residues" evidence="10">
    <location>
        <begin position="192"/>
        <end position="204"/>
    </location>
</feature>
<feature type="compositionally biased region" description="Polar residues" evidence="10">
    <location>
        <begin position="263"/>
        <end position="279"/>
    </location>
</feature>
<dbReference type="InterPro" id="IPR003617">
    <property type="entry name" value="TFIIS/CRSP70_N_sub"/>
</dbReference>
<dbReference type="CDD" id="cd00183">
    <property type="entry name" value="TFIIS_I"/>
    <property type="match status" value="1"/>
</dbReference>
<name>A0AA39KTN0_9HYME</name>
<evidence type="ECO:0000256" key="6">
    <source>
        <dbReference type="ARBA" id="ARBA00023163"/>
    </source>
</evidence>
<dbReference type="InterPro" id="IPR035441">
    <property type="entry name" value="TFIIS/LEDGF_dom_sf"/>
</dbReference>
<keyword evidence="6" id="KW-0804">Transcription</keyword>
<gene>
    <name evidence="12" type="ORF">PV328_006436</name>
</gene>
<dbReference type="PROSITE" id="PS51319">
    <property type="entry name" value="TFIIS_N"/>
    <property type="match status" value="1"/>
</dbReference>
<evidence type="ECO:0000256" key="5">
    <source>
        <dbReference type="ARBA" id="ARBA00023159"/>
    </source>
</evidence>
<organism evidence="12 13">
    <name type="scientific">Microctonus aethiopoides</name>
    <dbReference type="NCBI Taxonomy" id="144406"/>
    <lineage>
        <taxon>Eukaryota</taxon>
        <taxon>Metazoa</taxon>
        <taxon>Ecdysozoa</taxon>
        <taxon>Arthropoda</taxon>
        <taxon>Hexapoda</taxon>
        <taxon>Insecta</taxon>
        <taxon>Pterygota</taxon>
        <taxon>Neoptera</taxon>
        <taxon>Endopterygota</taxon>
        <taxon>Hymenoptera</taxon>
        <taxon>Apocrita</taxon>
        <taxon>Ichneumonoidea</taxon>
        <taxon>Braconidae</taxon>
        <taxon>Euphorinae</taxon>
        <taxon>Microctonus</taxon>
    </lineage>
</organism>
<evidence type="ECO:0000256" key="10">
    <source>
        <dbReference type="SAM" id="MobiDB-lite"/>
    </source>
</evidence>
<feature type="domain" description="TFIIS N-terminal" evidence="11">
    <location>
        <begin position="7"/>
        <end position="84"/>
    </location>
</feature>
<dbReference type="GO" id="GO:0070847">
    <property type="term" value="C:core mediator complex"/>
    <property type="evidence" value="ECO:0007669"/>
    <property type="project" value="TreeGrafter"/>
</dbReference>
<dbReference type="PANTHER" id="PTHR15201">
    <property type="entry name" value="CRSP70"/>
    <property type="match status" value="1"/>
</dbReference>
<protein>
    <recommendedName>
        <fullName evidence="3">Mediator of RNA polymerase II transcription subunit 26</fullName>
    </recommendedName>
    <alternativeName>
        <fullName evidence="8">Mediator complex subunit 26</fullName>
    </alternativeName>
</protein>
<dbReference type="SMART" id="SM00509">
    <property type="entry name" value="TFS2N"/>
    <property type="match status" value="1"/>
</dbReference>
<evidence type="ECO:0000256" key="8">
    <source>
        <dbReference type="ARBA" id="ARBA00031968"/>
    </source>
</evidence>
<evidence type="ECO:0000256" key="7">
    <source>
        <dbReference type="ARBA" id="ARBA00023242"/>
    </source>
</evidence>
<comment type="similarity">
    <text evidence="2">Belongs to the Mediator complex subunit 26 family.</text>
</comment>
<dbReference type="Gene3D" id="1.20.930.10">
    <property type="entry name" value="Conserved domain common to transcription factors TFIIS, elongin A, CRSP70"/>
    <property type="match status" value="1"/>
</dbReference>
<dbReference type="PANTHER" id="PTHR15201:SF1">
    <property type="entry name" value="MEDIATOR OF RNA POLYMERASE II TRANSCRIPTION SUBUNIT 26"/>
    <property type="match status" value="1"/>
</dbReference>
<evidence type="ECO:0000256" key="3">
    <source>
        <dbReference type="ARBA" id="ARBA00019686"/>
    </source>
</evidence>
<evidence type="ECO:0000313" key="12">
    <source>
        <dbReference type="EMBL" id="KAK0173201.1"/>
    </source>
</evidence>
<dbReference type="GO" id="GO:0016592">
    <property type="term" value="C:mediator complex"/>
    <property type="evidence" value="ECO:0007669"/>
    <property type="project" value="InterPro"/>
</dbReference>
<sequence>MQKYCTELTDRLLKSLDKEYNVVDMGAVVDVITALEKTTITKEVLEITRLGKYINELRRKTTNDALAKRAKDLVRKWREMVLPSSHPTTISHQPPPPPPPSSISHDTTSYQTINGTAKPLSPTIRNVKPRSPIATRIIKPQSPLLRDVITSMKVLSPALSLNSDHSRSPSVTPMKQLPTSMVITNSRVNSTVSPLLSGTNQNHSIEAVPRTHSSNKRLRKDENASQLSPLQPQQQQQHQQQCDLGSTLRDESTIAKKPRVNGDNVNISINSQVPSSPSLTCKDKNSMELINHGEVDTGPKKRGRKKGSKSLKNQPLPEDRVKEKLASIARNPKLKTTQELLADLQARGSNVVSNAGIIGTVGQSIVSRRTTTEPPTTEEILRSTTNADNHGVSDDAGSGGGVAVDKVNRMKITQSNSSKRRGESRIPDMEIINTPSNVPTNSTVEEILAKLPPLDLDSIRWSDDDDNELATMNGDDLIDKNADDIECQRRQINEHDVDRLHKNCIEGLNGNYQLKDMSADKKEDKMEKGLTELSEITTTETVKKIMDVYKRRITDDGTDREFREWHEMLARPSYDGQTLHILPYVIID</sequence>
<feature type="compositionally biased region" description="Basic residues" evidence="10">
    <location>
        <begin position="300"/>
        <end position="309"/>
    </location>
</feature>
<dbReference type="InterPro" id="IPR017923">
    <property type="entry name" value="TFIIS_N"/>
</dbReference>
<proteinExistence type="inferred from homology"/>
<dbReference type="GO" id="GO:0006357">
    <property type="term" value="P:regulation of transcription by RNA polymerase II"/>
    <property type="evidence" value="ECO:0007669"/>
    <property type="project" value="InterPro"/>
</dbReference>
<keyword evidence="13" id="KW-1185">Reference proteome</keyword>
<keyword evidence="7 9" id="KW-0539">Nucleus</keyword>
<dbReference type="SUPFAM" id="SSF47676">
    <property type="entry name" value="Conserved domain common to transcription factors TFIIS, elongin A, CRSP70"/>
    <property type="match status" value="1"/>
</dbReference>
<keyword evidence="5" id="KW-0010">Activator</keyword>
<keyword evidence="4" id="KW-0805">Transcription regulation</keyword>
<reference evidence="12" key="2">
    <citation type="submission" date="2023-03" db="EMBL/GenBank/DDBJ databases">
        <authorList>
            <person name="Inwood S.N."/>
            <person name="Skelly J.G."/>
            <person name="Guhlin J."/>
            <person name="Harrop T.W.R."/>
            <person name="Goldson S.G."/>
            <person name="Dearden P.K."/>
        </authorList>
    </citation>
    <scope>NUCLEOTIDE SEQUENCE</scope>
    <source>
        <strain evidence="12">Irish</strain>
        <tissue evidence="12">Whole body</tissue>
    </source>
</reference>
<dbReference type="AlphaFoldDB" id="A0AA39KTN0"/>
<dbReference type="Pfam" id="PF08711">
    <property type="entry name" value="Med26"/>
    <property type="match status" value="1"/>
</dbReference>
<evidence type="ECO:0000256" key="2">
    <source>
        <dbReference type="ARBA" id="ARBA00009681"/>
    </source>
</evidence>